<dbReference type="Pfam" id="PF07727">
    <property type="entry name" value="RVT_2"/>
    <property type="match status" value="1"/>
</dbReference>
<dbReference type="InterPro" id="IPR025724">
    <property type="entry name" value="GAG-pre-integrase_dom"/>
</dbReference>
<sequence>MTLHNLDLALRVDEPSKSTNMSSADERSFYEKWEHSNRNCLMVMKYTMDKSIKECMPKTERAKDFLEYVKANYTKIDKAKMTTYLNANMIETNIIDVHANSWCISLHHGPLCESSSVNSVVGCKRARMNLSSSMLWHKHLGHISRQRLERLVRDGVLSNLDFSKFETCVVCLKRKMTAKTRNEKIDRYGYVELIHEKSDSLNVFKAFKVKMELQFGKLIKAVKSDRGALMLDIQCQTLLNKMGVAEMRNRTLLDIVRFMLSNSSLPKFLWDEALRTVAYILNQVVPNKSVPKTPYELWSGKKPSLHHFHVWGCKAKVRPYNPQSKKLDPKTISGFFVGYCIGSRGSIFYYPSHITRIIKSDRVVYFEDEVNVDPNFVPREIPFGEEHVVIPFPTSHVPNVDVPIVQQPTTNQGDHGDQMESSIPVDDIVVDGIPLRRSQRVRRPAISEAMDDEMNSMYMNGVWDLVDLPHGCKPVGCKWVFNTKHDSSWRIERYRARLVVKGYSQREGIDFKETFSPMSTKDSFRVTMAMIVHFDLELHQMDVKTTFLNGDLDEDVYME</sequence>
<dbReference type="Pfam" id="PF25597">
    <property type="entry name" value="SH3_retrovirus"/>
    <property type="match status" value="1"/>
</dbReference>
<dbReference type="PANTHER" id="PTHR42648">
    <property type="entry name" value="TRANSPOSASE, PUTATIVE-RELATED"/>
    <property type="match status" value="1"/>
</dbReference>
<reference evidence="6 7" key="1">
    <citation type="journal article" date="2018" name="PLoS Genet.">
        <title>Population sequencing reveals clonal diversity and ancestral inbreeding in the grapevine cultivar Chardonnay.</title>
        <authorList>
            <person name="Roach M.J."/>
            <person name="Johnson D.L."/>
            <person name="Bohlmann J."/>
            <person name="van Vuuren H.J."/>
            <person name="Jones S.J."/>
            <person name="Pretorius I.S."/>
            <person name="Schmidt S.A."/>
            <person name="Borneman A.R."/>
        </authorList>
    </citation>
    <scope>NUCLEOTIDE SEQUENCE [LARGE SCALE GENOMIC DNA]</scope>
    <source>
        <strain evidence="7">cv. Chardonnay</strain>
        <tissue evidence="6">Leaf</tissue>
    </source>
</reference>
<dbReference type="SUPFAM" id="SSF53098">
    <property type="entry name" value="Ribonuclease H-like"/>
    <property type="match status" value="1"/>
</dbReference>
<evidence type="ECO:0000259" key="4">
    <source>
        <dbReference type="Pfam" id="PF13976"/>
    </source>
</evidence>
<organism evidence="6 7">
    <name type="scientific">Vitis vinifera</name>
    <name type="common">Grape</name>
    <dbReference type="NCBI Taxonomy" id="29760"/>
    <lineage>
        <taxon>Eukaryota</taxon>
        <taxon>Viridiplantae</taxon>
        <taxon>Streptophyta</taxon>
        <taxon>Embryophyta</taxon>
        <taxon>Tracheophyta</taxon>
        <taxon>Spermatophyta</taxon>
        <taxon>Magnoliopsida</taxon>
        <taxon>eudicotyledons</taxon>
        <taxon>Gunneridae</taxon>
        <taxon>Pentapetalae</taxon>
        <taxon>rosids</taxon>
        <taxon>Vitales</taxon>
        <taxon>Vitaceae</taxon>
        <taxon>Viteae</taxon>
        <taxon>Vitis</taxon>
    </lineage>
</organism>
<evidence type="ECO:0000313" key="6">
    <source>
        <dbReference type="EMBL" id="RVW90986.1"/>
    </source>
</evidence>
<dbReference type="InterPro" id="IPR013103">
    <property type="entry name" value="RVT_2"/>
</dbReference>
<dbReference type="GO" id="GO:0016787">
    <property type="term" value="F:hydrolase activity"/>
    <property type="evidence" value="ECO:0007669"/>
    <property type="project" value="UniProtKB-KW"/>
</dbReference>
<protein>
    <submittedName>
        <fullName evidence="6">Retrovirus-related Pol polyprotein from transposon TNT 1-94</fullName>
    </submittedName>
</protein>
<dbReference type="InterPro" id="IPR039537">
    <property type="entry name" value="Retrotran_Ty1/copia-like"/>
</dbReference>
<dbReference type="InterPro" id="IPR036397">
    <property type="entry name" value="RNaseH_sf"/>
</dbReference>
<evidence type="ECO:0000259" key="5">
    <source>
        <dbReference type="Pfam" id="PF25597"/>
    </source>
</evidence>
<dbReference type="Gene3D" id="3.30.420.10">
    <property type="entry name" value="Ribonuclease H-like superfamily/Ribonuclease H"/>
    <property type="match status" value="1"/>
</dbReference>
<dbReference type="Pfam" id="PF13976">
    <property type="entry name" value="gag_pre-integrs"/>
    <property type="match status" value="1"/>
</dbReference>
<proteinExistence type="predicted"/>
<dbReference type="GO" id="GO:0046872">
    <property type="term" value="F:metal ion binding"/>
    <property type="evidence" value="ECO:0007669"/>
    <property type="project" value="UniProtKB-KW"/>
</dbReference>
<comment type="caution">
    <text evidence="6">The sequence shown here is derived from an EMBL/GenBank/DDBJ whole genome shotgun (WGS) entry which is preliminary data.</text>
</comment>
<gene>
    <name evidence="6" type="primary">POLX_3344</name>
    <name evidence="6" type="ORF">CK203_044166</name>
</gene>
<accession>A0A438I2P3</accession>
<evidence type="ECO:0000313" key="7">
    <source>
        <dbReference type="Proteomes" id="UP000288805"/>
    </source>
</evidence>
<dbReference type="InterPro" id="IPR057670">
    <property type="entry name" value="SH3_retrovirus"/>
</dbReference>
<evidence type="ECO:0000256" key="2">
    <source>
        <dbReference type="ARBA" id="ARBA00022801"/>
    </source>
</evidence>
<keyword evidence="2" id="KW-0378">Hydrolase</keyword>
<feature type="domain" description="Retroviral polymerase SH3-like" evidence="5">
    <location>
        <begin position="313"/>
        <end position="370"/>
    </location>
</feature>
<evidence type="ECO:0000259" key="3">
    <source>
        <dbReference type="Pfam" id="PF07727"/>
    </source>
</evidence>
<keyword evidence="1" id="KW-0479">Metal-binding</keyword>
<name>A0A438I2P3_VITVI</name>
<dbReference type="InterPro" id="IPR012337">
    <property type="entry name" value="RNaseH-like_sf"/>
</dbReference>
<dbReference type="Proteomes" id="UP000288805">
    <property type="component" value="Unassembled WGS sequence"/>
</dbReference>
<feature type="domain" description="GAG-pre-integrase" evidence="4">
    <location>
        <begin position="114"/>
        <end position="176"/>
    </location>
</feature>
<dbReference type="EMBL" id="QGNW01000150">
    <property type="protein sequence ID" value="RVW90986.1"/>
    <property type="molecule type" value="Genomic_DNA"/>
</dbReference>
<dbReference type="GO" id="GO:0003676">
    <property type="term" value="F:nucleic acid binding"/>
    <property type="evidence" value="ECO:0007669"/>
    <property type="project" value="InterPro"/>
</dbReference>
<evidence type="ECO:0000256" key="1">
    <source>
        <dbReference type="ARBA" id="ARBA00022723"/>
    </source>
</evidence>
<feature type="domain" description="Reverse transcriptase Ty1/copia-type" evidence="3">
    <location>
        <begin position="460"/>
        <end position="558"/>
    </location>
</feature>
<dbReference type="AlphaFoldDB" id="A0A438I2P3"/>
<dbReference type="PANTHER" id="PTHR42648:SF28">
    <property type="entry name" value="TRANSPOSON-ENCODED PROTEIN WITH RIBONUCLEASE H-LIKE AND RETROVIRUS ZINC FINGER-LIKE DOMAINS"/>
    <property type="match status" value="1"/>
</dbReference>